<reference evidence="1 2" key="1">
    <citation type="submission" date="2024-02" db="EMBL/GenBank/DDBJ databases">
        <authorList>
            <person name="Chen Y."/>
            <person name="Shah S."/>
            <person name="Dougan E. K."/>
            <person name="Thang M."/>
            <person name="Chan C."/>
        </authorList>
    </citation>
    <scope>NUCLEOTIDE SEQUENCE [LARGE SCALE GENOMIC DNA]</scope>
</reference>
<keyword evidence="2" id="KW-1185">Reference proteome</keyword>
<protein>
    <submittedName>
        <fullName evidence="1">Uncharacterized protein</fullName>
    </submittedName>
</protein>
<dbReference type="EMBL" id="CAXAMN010028561">
    <property type="protein sequence ID" value="CAK9116972.1"/>
    <property type="molecule type" value="Genomic_DNA"/>
</dbReference>
<evidence type="ECO:0000313" key="2">
    <source>
        <dbReference type="Proteomes" id="UP001642484"/>
    </source>
</evidence>
<name>A0ABP0SX48_9DINO</name>
<accession>A0ABP0SX48</accession>
<sequence>MNWSSWGATSQDLQPLLPVTLPAAVPATATAAAPDVVIQARRSWMADGPHAAAHGACWTGMHSNLIVEPLEFPGVLGNLGTGPHEPEIDPVSGLEVYELPTPYPLEVAPKPPRELDPAVLLGPAPEFQEIFGTREEHFEDPLPSSKLLRPNVREQIPKELWDLKPWRRSVKQGPPVIKTDVVQSVIDDLDHFERHFPAAKAPESP</sequence>
<comment type="caution">
    <text evidence="1">The sequence shown here is derived from an EMBL/GenBank/DDBJ whole genome shotgun (WGS) entry which is preliminary data.</text>
</comment>
<gene>
    <name evidence="1" type="ORF">CCMP2556_LOCUS54420</name>
</gene>
<proteinExistence type="predicted"/>
<evidence type="ECO:0000313" key="1">
    <source>
        <dbReference type="EMBL" id="CAK9116972.1"/>
    </source>
</evidence>
<dbReference type="Proteomes" id="UP001642484">
    <property type="component" value="Unassembled WGS sequence"/>
</dbReference>
<organism evidence="1 2">
    <name type="scientific">Durusdinium trenchii</name>
    <dbReference type="NCBI Taxonomy" id="1381693"/>
    <lineage>
        <taxon>Eukaryota</taxon>
        <taxon>Sar</taxon>
        <taxon>Alveolata</taxon>
        <taxon>Dinophyceae</taxon>
        <taxon>Suessiales</taxon>
        <taxon>Symbiodiniaceae</taxon>
        <taxon>Durusdinium</taxon>
    </lineage>
</organism>